<evidence type="ECO:0000313" key="3">
    <source>
        <dbReference type="Proteomes" id="UP000075714"/>
    </source>
</evidence>
<dbReference type="AlphaFoldDB" id="A0A150FW72"/>
<keyword evidence="3" id="KW-1185">Reference proteome</keyword>
<keyword evidence="1" id="KW-0472">Membrane</keyword>
<dbReference type="EMBL" id="LSYV01000579">
    <property type="protein sequence ID" value="KXZ41280.1"/>
    <property type="molecule type" value="Genomic_DNA"/>
</dbReference>
<proteinExistence type="predicted"/>
<sequence>MWKPVRVFLVRNWVADEPLAKVVLPFEVYGMVYNMWFAYSELVSVVVDVIMSASTGQEYHDGVMTLTAESSLVSYIEFNAEYITLFGVPIDTKLRNTLFSLAVTLVGAGLSAFLAIVVKR</sequence>
<gene>
    <name evidence="2" type="ORF">GPECTOR_582g640</name>
</gene>
<name>A0A150FW72_GONPE</name>
<evidence type="ECO:0000256" key="1">
    <source>
        <dbReference type="SAM" id="Phobius"/>
    </source>
</evidence>
<dbReference type="Proteomes" id="UP000075714">
    <property type="component" value="Unassembled WGS sequence"/>
</dbReference>
<protein>
    <submittedName>
        <fullName evidence="2">Uncharacterized protein</fullName>
    </submittedName>
</protein>
<reference evidence="3" key="1">
    <citation type="journal article" date="2016" name="Nat. Commun.">
        <title>The Gonium pectorale genome demonstrates co-option of cell cycle regulation during the evolution of multicellularity.</title>
        <authorList>
            <person name="Hanschen E.R."/>
            <person name="Marriage T.N."/>
            <person name="Ferris P.J."/>
            <person name="Hamaji T."/>
            <person name="Toyoda A."/>
            <person name="Fujiyama A."/>
            <person name="Neme R."/>
            <person name="Noguchi H."/>
            <person name="Minakuchi Y."/>
            <person name="Suzuki M."/>
            <person name="Kawai-Toyooka H."/>
            <person name="Smith D.R."/>
            <person name="Sparks H."/>
            <person name="Anderson J."/>
            <person name="Bakaric R."/>
            <person name="Luria V."/>
            <person name="Karger A."/>
            <person name="Kirschner M.W."/>
            <person name="Durand P.M."/>
            <person name="Michod R.E."/>
            <person name="Nozaki H."/>
            <person name="Olson B.J."/>
        </authorList>
    </citation>
    <scope>NUCLEOTIDE SEQUENCE [LARGE SCALE GENOMIC DNA]</scope>
    <source>
        <strain evidence="3">NIES-2863</strain>
    </source>
</reference>
<keyword evidence="1" id="KW-0812">Transmembrane</keyword>
<comment type="caution">
    <text evidence="2">The sequence shown here is derived from an EMBL/GenBank/DDBJ whole genome shotgun (WGS) entry which is preliminary data.</text>
</comment>
<keyword evidence="1" id="KW-1133">Transmembrane helix</keyword>
<accession>A0A150FW72</accession>
<feature type="transmembrane region" description="Helical" evidence="1">
    <location>
        <begin position="98"/>
        <end position="118"/>
    </location>
</feature>
<evidence type="ECO:0000313" key="2">
    <source>
        <dbReference type="EMBL" id="KXZ41280.1"/>
    </source>
</evidence>
<organism evidence="2 3">
    <name type="scientific">Gonium pectorale</name>
    <name type="common">Green alga</name>
    <dbReference type="NCBI Taxonomy" id="33097"/>
    <lineage>
        <taxon>Eukaryota</taxon>
        <taxon>Viridiplantae</taxon>
        <taxon>Chlorophyta</taxon>
        <taxon>core chlorophytes</taxon>
        <taxon>Chlorophyceae</taxon>
        <taxon>CS clade</taxon>
        <taxon>Chlamydomonadales</taxon>
        <taxon>Volvocaceae</taxon>
        <taxon>Gonium</taxon>
    </lineage>
</organism>